<keyword evidence="2" id="KW-1185">Reference proteome</keyword>
<proteinExistence type="predicted"/>
<dbReference type="Gene3D" id="1.25.40.10">
    <property type="entry name" value="Tetratricopeptide repeat domain"/>
    <property type="match status" value="1"/>
</dbReference>
<evidence type="ECO:0000313" key="2">
    <source>
        <dbReference type="Proteomes" id="UP001160390"/>
    </source>
</evidence>
<comment type="caution">
    <text evidence="1">The sequence shown here is derived from an EMBL/GenBank/DDBJ whole genome shotgun (WGS) entry which is preliminary data.</text>
</comment>
<protein>
    <recommendedName>
        <fullName evidence="3">Tetratricopeptide repeat protein</fullName>
    </recommendedName>
</protein>
<evidence type="ECO:0008006" key="3">
    <source>
        <dbReference type="Google" id="ProtNLM"/>
    </source>
</evidence>
<gene>
    <name evidence="1" type="ORF">CCHLO57077_00002145</name>
</gene>
<evidence type="ECO:0000313" key="1">
    <source>
        <dbReference type="EMBL" id="CAI6098172.1"/>
    </source>
</evidence>
<sequence>MGLKTPAQDTESSSEAYDIRVFFPKTHQGAVINYIYNSSSLYYGEALSREPEPLAYQNLQNIRLEQDSDQILKFSMALDLCDICIEQLRYPEAEELLKTSTLGQGADLGPKDVRTLQPRYRLAILYSATGQDRLNRLFEPGHLLAIKTKLNRGSIYRLQGRYPNAEGIFKRILRISDQEMNHRPVHIAANIHATYGLDIVYEV</sequence>
<accession>A0AA35MJC4</accession>
<dbReference type="SUPFAM" id="SSF48452">
    <property type="entry name" value="TPR-like"/>
    <property type="match status" value="1"/>
</dbReference>
<dbReference type="InterPro" id="IPR011990">
    <property type="entry name" value="TPR-like_helical_dom_sf"/>
</dbReference>
<dbReference type="AlphaFoldDB" id="A0AA35MJC4"/>
<name>A0AA35MJC4_9HYPO</name>
<organism evidence="1 2">
    <name type="scientific">Clonostachys chloroleuca</name>
    <dbReference type="NCBI Taxonomy" id="1926264"/>
    <lineage>
        <taxon>Eukaryota</taxon>
        <taxon>Fungi</taxon>
        <taxon>Dikarya</taxon>
        <taxon>Ascomycota</taxon>
        <taxon>Pezizomycotina</taxon>
        <taxon>Sordariomycetes</taxon>
        <taxon>Hypocreomycetidae</taxon>
        <taxon>Hypocreales</taxon>
        <taxon>Bionectriaceae</taxon>
        <taxon>Clonostachys</taxon>
    </lineage>
</organism>
<reference evidence="1" key="1">
    <citation type="submission" date="2023-01" db="EMBL/GenBank/DDBJ databases">
        <authorList>
            <person name="Piombo E."/>
        </authorList>
    </citation>
    <scope>NUCLEOTIDE SEQUENCE</scope>
</reference>
<dbReference type="Proteomes" id="UP001160390">
    <property type="component" value="Unassembled WGS sequence"/>
</dbReference>
<dbReference type="EMBL" id="CABFNP030001299">
    <property type="protein sequence ID" value="CAI6098172.1"/>
    <property type="molecule type" value="Genomic_DNA"/>
</dbReference>